<dbReference type="EMBL" id="BJYZ01000011">
    <property type="protein sequence ID" value="GEO38515.1"/>
    <property type="molecule type" value="Genomic_DNA"/>
</dbReference>
<keyword evidence="4" id="KW-1185">Reference proteome</keyword>
<evidence type="ECO:0000313" key="4">
    <source>
        <dbReference type="Proteomes" id="UP000321523"/>
    </source>
</evidence>
<dbReference type="PANTHER" id="PTHR30160">
    <property type="entry name" value="TETRAACYLDISACCHARIDE 4'-KINASE-RELATED"/>
    <property type="match status" value="1"/>
</dbReference>
<dbReference type="GO" id="GO:0008713">
    <property type="term" value="F:ADP-heptose-lipopolysaccharide heptosyltransferase activity"/>
    <property type="evidence" value="ECO:0007669"/>
    <property type="project" value="TreeGrafter"/>
</dbReference>
<dbReference type="InterPro" id="IPR002201">
    <property type="entry name" value="Glyco_trans_9"/>
</dbReference>
<evidence type="ECO:0000256" key="1">
    <source>
        <dbReference type="ARBA" id="ARBA00022676"/>
    </source>
</evidence>
<keyword evidence="1" id="KW-0328">Glycosyltransferase</keyword>
<dbReference type="Proteomes" id="UP000321523">
    <property type="component" value="Unassembled WGS sequence"/>
</dbReference>
<evidence type="ECO:0000256" key="2">
    <source>
        <dbReference type="ARBA" id="ARBA00022679"/>
    </source>
</evidence>
<organism evidence="3 4">
    <name type="scientific">Skermanella aerolata</name>
    <dbReference type="NCBI Taxonomy" id="393310"/>
    <lineage>
        <taxon>Bacteria</taxon>
        <taxon>Pseudomonadati</taxon>
        <taxon>Pseudomonadota</taxon>
        <taxon>Alphaproteobacteria</taxon>
        <taxon>Rhodospirillales</taxon>
        <taxon>Azospirillaceae</taxon>
        <taxon>Skermanella</taxon>
    </lineage>
</organism>
<comment type="caution">
    <text evidence="3">The sequence shown here is derived from an EMBL/GenBank/DDBJ whole genome shotgun (WGS) entry which is preliminary data.</text>
</comment>
<gene>
    <name evidence="3" type="ORF">SAE02_26630</name>
</gene>
<dbReference type="GO" id="GO:0005829">
    <property type="term" value="C:cytosol"/>
    <property type="evidence" value="ECO:0007669"/>
    <property type="project" value="TreeGrafter"/>
</dbReference>
<dbReference type="GO" id="GO:0009244">
    <property type="term" value="P:lipopolysaccharide core region biosynthetic process"/>
    <property type="evidence" value="ECO:0007669"/>
    <property type="project" value="TreeGrafter"/>
</dbReference>
<sequence length="314" mass="34633">MTEEILIIKLGALGDLFQSEGALHDIRLHHPSARITLLTGPAYRKLMERCPWIDVVEIDPRAPRWRLDRMFDLRRRLTAKPYAMVYDLQNVSRTAFYRRWFLPHTPWSGTAPGCSHPHRAPNPKGIPSLERLAGQLKDAGVPVRHTSAPDLSWAADDVREILEEAGVSEPYVVLLPGSSARLPQKRWPGYVELAGRLVARGVKVITVPGPEELDLCRTIPGTMLTAGRWLNFFQLAGVLTGARLAVGNDSGPTHLSAHLGRPTVALFGSHMAARLTGIQRPNVTCLEVQDLKDLGVDLVEKVVLDGLGETAALR</sequence>
<dbReference type="AlphaFoldDB" id="A0A512DPV5"/>
<dbReference type="Gene3D" id="3.40.50.2000">
    <property type="entry name" value="Glycogen Phosphorylase B"/>
    <property type="match status" value="2"/>
</dbReference>
<accession>A0A512DPV5</accession>
<name>A0A512DPV5_9PROT</name>
<proteinExistence type="predicted"/>
<dbReference type="CDD" id="cd03789">
    <property type="entry name" value="GT9_LPS_heptosyltransferase"/>
    <property type="match status" value="1"/>
</dbReference>
<protein>
    <submittedName>
        <fullName evidence="3">Glycosyl transferase</fullName>
    </submittedName>
</protein>
<dbReference type="RefSeq" id="WP_044433306.1">
    <property type="nucleotide sequence ID" value="NZ_BJYZ01000011.1"/>
</dbReference>
<dbReference type="SUPFAM" id="SSF53756">
    <property type="entry name" value="UDP-Glycosyltransferase/glycogen phosphorylase"/>
    <property type="match status" value="1"/>
</dbReference>
<evidence type="ECO:0000313" key="3">
    <source>
        <dbReference type="EMBL" id="GEO38515.1"/>
    </source>
</evidence>
<reference evidence="3 4" key="1">
    <citation type="submission" date="2019-07" db="EMBL/GenBank/DDBJ databases">
        <title>Whole genome shotgun sequence of Skermanella aerolata NBRC 106429.</title>
        <authorList>
            <person name="Hosoyama A."/>
            <person name="Uohara A."/>
            <person name="Ohji S."/>
            <person name="Ichikawa N."/>
        </authorList>
    </citation>
    <scope>NUCLEOTIDE SEQUENCE [LARGE SCALE GENOMIC DNA]</scope>
    <source>
        <strain evidence="3 4">NBRC 106429</strain>
    </source>
</reference>
<dbReference type="PANTHER" id="PTHR30160:SF1">
    <property type="entry name" value="LIPOPOLYSACCHARIDE 1,2-N-ACETYLGLUCOSAMINETRANSFERASE-RELATED"/>
    <property type="match status" value="1"/>
</dbReference>
<keyword evidence="2 3" id="KW-0808">Transferase</keyword>
<dbReference type="Pfam" id="PF01075">
    <property type="entry name" value="Glyco_transf_9"/>
    <property type="match status" value="1"/>
</dbReference>
<dbReference type="InterPro" id="IPR051199">
    <property type="entry name" value="LPS_LOS_Heptosyltrfase"/>
</dbReference>